<dbReference type="KEGG" id="tvd:SG34_022375"/>
<dbReference type="RefSeq" id="WP_044839242.1">
    <property type="nucleotide sequence ID" value="NZ_CP059733.1"/>
</dbReference>
<accession>A0AAF0C865</accession>
<keyword evidence="2" id="KW-1185">Reference proteome</keyword>
<reference evidence="1 2" key="1">
    <citation type="journal article" date="2015" name="Genome Announc.">
        <title>Draft Genome Sequences of Marine Isolates of Thalassomonas viridans and Thalassomonas actiniarum.</title>
        <authorList>
            <person name="Olonade I."/>
            <person name="van Zyl L.J."/>
            <person name="Trindade M."/>
        </authorList>
    </citation>
    <scope>NUCLEOTIDE SEQUENCE [LARGE SCALE GENOMIC DNA]</scope>
    <source>
        <strain evidence="1 2">XOM25</strain>
    </source>
</reference>
<sequence>MLAFITFLPLSAVASGWVPNVIHFINHSPAIEPREPVIQVPESVVDSAFTINWSMYDGQQYNFLLEYQLAGETDWHTLYQGTETSFNTSSVALAGGDYQIRLSCNDATCPIQGYISDNITLIAIPVIPVVTSSVNVTPISTGFVINFGQVSQAEYYQLFENERLIETINSEALPADGSPVSLDKQQAAAGDYLYALRACNDAGCSELSASTTVMVYVPAIKPQAPLTSALAYPVNTSLEVFWTQVDAGLTAQYFYRTGQEAEALNEDIYQQAVEITAETELNFDESGYVWLFVKVCDVLNTCSEYSDVTKIQIFTKPESAPEIFTATMYGAPLDTEVKMLSVPVAEDSAPAEEKFVLHWQPSNELAPSPIGYYKLERNGELDRYSFSDENWLNSIYPEGLFKRLLNLNTQGKYKYSIQACNQMGDRRDSAADCGAKASVNIYVDMPIPLVPPPEKVPDNVSVSHYGEVIDNARLSISVETGEKFVLHWQPSDEVAANPTGSYHIFRNGESWLHAYGTATSALERLYPDGWFHRQFTLDTPGTYVYTVAGCNDTGYGRECGPQSPEIEVLVNNNVQPVNPVKNLAVSAYDAPIYSLSQSILLEKNKKFVLHFQHSNEISPPPKGFYKTSVNGELESYNYANDTWLNGLYPDDLFRRLKTLVSAGNYIYTVQACNLTGTKRDDEKDCGPASEPVTVGIYDDLSVFSDSNGDLYFFTPQSQGQKLLKLSLNDGVWSLTELATTLWDSLVSGLSVSDYRLEIGLFSGDDIEDIKLVHSDSTKVLFLMQSASGYDIRLNLAPQSFTVDRAVIETGETVKLNWQMSADFPQAVTYNLFVEKPDGSPRYLFAGNVNGQSHERLINMAGEHKFFVQACESDNVCGATSSLTVTVIQGTVINTELLGVPVISQAN</sequence>
<dbReference type="SUPFAM" id="SSF49265">
    <property type="entry name" value="Fibronectin type III"/>
    <property type="match status" value="1"/>
</dbReference>
<proteinExistence type="predicted"/>
<dbReference type="InterPro" id="IPR013783">
    <property type="entry name" value="Ig-like_fold"/>
</dbReference>
<evidence type="ECO:0000313" key="2">
    <source>
        <dbReference type="Proteomes" id="UP000032352"/>
    </source>
</evidence>
<dbReference type="Proteomes" id="UP000032352">
    <property type="component" value="Chromosome"/>
</dbReference>
<reference evidence="1 2" key="2">
    <citation type="journal article" date="2022" name="Mar. Drugs">
        <title>Bioassay-Guided Fractionation Leads to the Detection of Cholic Acid Generated by the Rare Thalassomonas sp.</title>
        <authorList>
            <person name="Pheiffer F."/>
            <person name="Schneider Y.K."/>
            <person name="Hansen E.H."/>
            <person name="Andersen J.H."/>
            <person name="Isaksson J."/>
            <person name="Busche T."/>
            <person name="R C."/>
            <person name="Kalinowski J."/>
            <person name="Zyl L.V."/>
            <person name="Trindade M."/>
        </authorList>
    </citation>
    <scope>NUCLEOTIDE SEQUENCE [LARGE SCALE GENOMIC DNA]</scope>
    <source>
        <strain evidence="1 2">XOM25</strain>
    </source>
</reference>
<dbReference type="AlphaFoldDB" id="A0AAF0C865"/>
<gene>
    <name evidence="1" type="ORF">SG34_022375</name>
</gene>
<evidence type="ECO:0000313" key="1">
    <source>
        <dbReference type="EMBL" id="WDE04081.1"/>
    </source>
</evidence>
<name>A0AAF0C865_9GAMM</name>
<organism evidence="1 2">
    <name type="scientific">Thalassomonas viridans</name>
    <dbReference type="NCBI Taxonomy" id="137584"/>
    <lineage>
        <taxon>Bacteria</taxon>
        <taxon>Pseudomonadati</taxon>
        <taxon>Pseudomonadota</taxon>
        <taxon>Gammaproteobacteria</taxon>
        <taxon>Alteromonadales</taxon>
        <taxon>Colwelliaceae</taxon>
        <taxon>Thalassomonas</taxon>
    </lineage>
</organism>
<protein>
    <submittedName>
        <fullName evidence="1">Uncharacterized protein</fullName>
    </submittedName>
</protein>
<dbReference type="InterPro" id="IPR036116">
    <property type="entry name" value="FN3_sf"/>
</dbReference>
<dbReference type="Gene3D" id="2.60.40.10">
    <property type="entry name" value="Immunoglobulins"/>
    <property type="match status" value="1"/>
</dbReference>
<dbReference type="EMBL" id="CP059733">
    <property type="protein sequence ID" value="WDE04081.1"/>
    <property type="molecule type" value="Genomic_DNA"/>
</dbReference>